<sequence length="256" mass="28802">MTSEVPPEPGDMEPEFFLDVPGAQLVTTDVLLQVQDTIAETIEARAMSLIYGESGLGKTFATRAALKRIAPDLLLSLQFARSRPGPKDLREELFHQLRLPGKMPGTATPLYRQLMTALPRRPYVIVCDEAQQYNRACFELIRNLWDNCRKQRPAVLFIGGHEAYDTLQSDPSLASRLCARREVKAMSTEEMLQVIPLTHAIWATAGPELLEHIDVRHADGSMREWAKVTHYALKGLAHFGTDHVDQQVVDWALKQC</sequence>
<protein>
    <recommendedName>
        <fullName evidence="1">ORC1/DEAH AAA+ ATPase domain-containing protein</fullName>
    </recommendedName>
</protein>
<evidence type="ECO:0000313" key="2">
    <source>
        <dbReference type="EMBL" id="GAA0374900.1"/>
    </source>
</evidence>
<organism evidence="2 3">
    <name type="scientific">Streptomyces blastmyceticus</name>
    <dbReference type="NCBI Taxonomy" id="68180"/>
    <lineage>
        <taxon>Bacteria</taxon>
        <taxon>Bacillati</taxon>
        <taxon>Actinomycetota</taxon>
        <taxon>Actinomycetes</taxon>
        <taxon>Kitasatosporales</taxon>
        <taxon>Streptomycetaceae</taxon>
        <taxon>Streptomyces</taxon>
    </lineage>
</organism>
<keyword evidence="3" id="KW-1185">Reference proteome</keyword>
<dbReference type="Proteomes" id="UP001500063">
    <property type="component" value="Unassembled WGS sequence"/>
</dbReference>
<gene>
    <name evidence="2" type="ORF">GCM10010319_61790</name>
</gene>
<name>A0ABN0XWH2_9ACTN</name>
<dbReference type="PANTHER" id="PTHR35894:SF5">
    <property type="entry name" value="MU-LIKE PROPHAGE FLUMU DNA TRANSPOSITION PROTEIN B"/>
    <property type="match status" value="1"/>
</dbReference>
<accession>A0ABN0XWH2</accession>
<evidence type="ECO:0000313" key="3">
    <source>
        <dbReference type="Proteomes" id="UP001500063"/>
    </source>
</evidence>
<dbReference type="Pfam" id="PF13401">
    <property type="entry name" value="AAA_22"/>
    <property type="match status" value="1"/>
</dbReference>
<dbReference type="EMBL" id="BAAABW010000032">
    <property type="protein sequence ID" value="GAA0374900.1"/>
    <property type="molecule type" value="Genomic_DNA"/>
</dbReference>
<dbReference type="InterPro" id="IPR052026">
    <property type="entry name" value="ExeA_AAA_ATPase_DNA-bind"/>
</dbReference>
<proteinExistence type="predicted"/>
<comment type="caution">
    <text evidence="2">The sequence shown here is derived from an EMBL/GenBank/DDBJ whole genome shotgun (WGS) entry which is preliminary data.</text>
</comment>
<dbReference type="InterPro" id="IPR027417">
    <property type="entry name" value="P-loop_NTPase"/>
</dbReference>
<dbReference type="Gene3D" id="3.40.50.300">
    <property type="entry name" value="P-loop containing nucleotide triphosphate hydrolases"/>
    <property type="match status" value="1"/>
</dbReference>
<dbReference type="RefSeq" id="WP_344123116.1">
    <property type="nucleotide sequence ID" value="NZ_BAAABW010000032.1"/>
</dbReference>
<feature type="domain" description="ORC1/DEAH AAA+ ATPase" evidence="1">
    <location>
        <begin position="45"/>
        <end position="167"/>
    </location>
</feature>
<dbReference type="SUPFAM" id="SSF52540">
    <property type="entry name" value="P-loop containing nucleoside triphosphate hydrolases"/>
    <property type="match status" value="1"/>
</dbReference>
<evidence type="ECO:0000259" key="1">
    <source>
        <dbReference type="Pfam" id="PF13401"/>
    </source>
</evidence>
<reference evidence="2 3" key="1">
    <citation type="journal article" date="2019" name="Int. J. Syst. Evol. Microbiol.">
        <title>The Global Catalogue of Microorganisms (GCM) 10K type strain sequencing project: providing services to taxonomists for standard genome sequencing and annotation.</title>
        <authorList>
            <consortium name="The Broad Institute Genomics Platform"/>
            <consortium name="The Broad Institute Genome Sequencing Center for Infectious Disease"/>
            <person name="Wu L."/>
            <person name="Ma J."/>
        </authorList>
    </citation>
    <scope>NUCLEOTIDE SEQUENCE [LARGE SCALE GENOMIC DNA]</scope>
    <source>
        <strain evidence="2 3">JCM 4565</strain>
    </source>
</reference>
<dbReference type="PANTHER" id="PTHR35894">
    <property type="entry name" value="GENERAL SECRETION PATHWAY PROTEIN A-RELATED"/>
    <property type="match status" value="1"/>
</dbReference>
<dbReference type="InterPro" id="IPR049945">
    <property type="entry name" value="AAA_22"/>
</dbReference>